<dbReference type="Pfam" id="PF24494">
    <property type="entry name" value="DUF7587"/>
    <property type="match status" value="1"/>
</dbReference>
<dbReference type="AlphaFoldDB" id="A0A8H3UHE9"/>
<keyword evidence="7" id="KW-1185">Reference proteome</keyword>
<dbReference type="EMBL" id="WNWR01000458">
    <property type="protein sequence ID" value="KAE9977865.1"/>
    <property type="molecule type" value="Genomic_DNA"/>
</dbReference>
<evidence type="ECO:0000259" key="2">
    <source>
        <dbReference type="Pfam" id="PF24494"/>
    </source>
</evidence>
<feature type="compositionally biased region" description="Basic and acidic residues" evidence="1">
    <location>
        <begin position="7"/>
        <end position="32"/>
    </location>
</feature>
<dbReference type="EMBL" id="WNWS01000325">
    <property type="protein sequence ID" value="KAE9970621.1"/>
    <property type="molecule type" value="Genomic_DNA"/>
</dbReference>
<feature type="domain" description="DUF7587" evidence="2">
    <location>
        <begin position="36"/>
        <end position="145"/>
    </location>
</feature>
<proteinExistence type="predicted"/>
<sequence>MPRPSRACKDPDGYKPKELYPLKQRQKLESSRAKNPTYLFRASSSISGSGIEVTEGDGVSMVPRAFLNAKKGHKTIYEIPDLVNMVTGHLRGSKDIASEFSSWAASFSVAMAFLQRHLSQPDSRISVIDTRRFPDTAIYHVNEFKNAGFEVDSFAHEYLLHGVVEGSPGSGYSSVLWSGLRRLGIYKVMPRRPGGLCPLPEPLPTNTIMPPLEIADIQTAKRIAMAYGPLFAVPVIAALLSHTHRSWQRPESELAEKEVEAIARVMREGDVALVEDYSRVTAVMEDIVFTSRFEDVKQQITLLRLLSEYIHGKNAEIQGQTAMQEVDQTMRLVGKTGMEKKKSAATKKGKWWIQASGTIKSLISPDAFRALSLLHSRRKTVSRTIG</sequence>
<organism evidence="3 6">
    <name type="scientific">Venturia inaequalis</name>
    <name type="common">Apple scab fungus</name>
    <dbReference type="NCBI Taxonomy" id="5025"/>
    <lineage>
        <taxon>Eukaryota</taxon>
        <taxon>Fungi</taxon>
        <taxon>Dikarya</taxon>
        <taxon>Ascomycota</taxon>
        <taxon>Pezizomycotina</taxon>
        <taxon>Dothideomycetes</taxon>
        <taxon>Pleosporomycetidae</taxon>
        <taxon>Venturiales</taxon>
        <taxon>Venturiaceae</taxon>
        <taxon>Venturia</taxon>
    </lineage>
</organism>
<evidence type="ECO:0000313" key="3">
    <source>
        <dbReference type="EMBL" id="KAE9970621.1"/>
    </source>
</evidence>
<dbReference type="InterPro" id="IPR056009">
    <property type="entry name" value="DUF7587"/>
</dbReference>
<protein>
    <recommendedName>
        <fullName evidence="2">DUF7587 domain-containing protein</fullName>
    </recommendedName>
</protein>
<dbReference type="EMBL" id="WNWQ01000015">
    <property type="protein sequence ID" value="KAE9984580.1"/>
    <property type="molecule type" value="Genomic_DNA"/>
</dbReference>
<gene>
    <name evidence="5" type="ORF">BLS_001955</name>
    <name evidence="4" type="ORF">EG327_007573</name>
    <name evidence="3" type="ORF">EG328_006158</name>
</gene>
<reference evidence="3 6" key="1">
    <citation type="submission" date="2018-12" db="EMBL/GenBank/DDBJ databases">
        <title>Venturia inaequalis Genome Resource.</title>
        <authorList>
            <person name="Lichtner F.J."/>
        </authorList>
    </citation>
    <scope>NUCLEOTIDE SEQUENCE [LARGE SCALE GENOMIC DNA]</scope>
    <source>
        <strain evidence="3 6">120213</strain>
        <strain evidence="5">Bline_iso_100314</strain>
        <strain evidence="4 7">DMI_063113</strain>
    </source>
</reference>
<evidence type="ECO:0000256" key="1">
    <source>
        <dbReference type="SAM" id="MobiDB-lite"/>
    </source>
</evidence>
<accession>A0A8H3UHE9</accession>
<evidence type="ECO:0000313" key="6">
    <source>
        <dbReference type="Proteomes" id="UP000447873"/>
    </source>
</evidence>
<comment type="caution">
    <text evidence="3">The sequence shown here is derived from an EMBL/GenBank/DDBJ whole genome shotgun (WGS) entry which is preliminary data.</text>
</comment>
<evidence type="ECO:0000313" key="7">
    <source>
        <dbReference type="Proteomes" id="UP000490939"/>
    </source>
</evidence>
<dbReference type="Proteomes" id="UP000433883">
    <property type="component" value="Unassembled WGS sequence"/>
</dbReference>
<evidence type="ECO:0000313" key="4">
    <source>
        <dbReference type="EMBL" id="KAE9977865.1"/>
    </source>
</evidence>
<evidence type="ECO:0000313" key="5">
    <source>
        <dbReference type="EMBL" id="KAE9984580.1"/>
    </source>
</evidence>
<feature type="region of interest" description="Disordered" evidence="1">
    <location>
        <begin position="1"/>
        <end position="34"/>
    </location>
</feature>
<name>A0A8H3UHE9_VENIN</name>
<dbReference type="Proteomes" id="UP000447873">
    <property type="component" value="Unassembled WGS sequence"/>
</dbReference>
<dbReference type="Proteomes" id="UP000490939">
    <property type="component" value="Unassembled WGS sequence"/>
</dbReference>